<evidence type="ECO:0008006" key="5">
    <source>
        <dbReference type="Google" id="ProtNLM"/>
    </source>
</evidence>
<name>A0A1S8TFL4_9CLOT</name>
<evidence type="ECO:0000256" key="1">
    <source>
        <dbReference type="ARBA" id="ARBA00023125"/>
    </source>
</evidence>
<dbReference type="InterPro" id="IPR013762">
    <property type="entry name" value="Integrase-like_cat_sf"/>
</dbReference>
<proteinExistence type="predicted"/>
<dbReference type="OrthoDB" id="2206342at2"/>
<dbReference type="InterPro" id="IPR010998">
    <property type="entry name" value="Integrase_recombinase_N"/>
</dbReference>
<gene>
    <name evidence="3" type="ORF">CLPUN_26980</name>
</gene>
<organism evidence="3 4">
    <name type="scientific">Clostridium puniceum</name>
    <dbReference type="NCBI Taxonomy" id="29367"/>
    <lineage>
        <taxon>Bacteria</taxon>
        <taxon>Bacillati</taxon>
        <taxon>Bacillota</taxon>
        <taxon>Clostridia</taxon>
        <taxon>Eubacteriales</taxon>
        <taxon>Clostridiaceae</taxon>
        <taxon>Clostridium</taxon>
    </lineage>
</organism>
<keyword evidence="4" id="KW-1185">Reference proteome</keyword>
<evidence type="ECO:0000313" key="3">
    <source>
        <dbReference type="EMBL" id="OOM76466.1"/>
    </source>
</evidence>
<dbReference type="SUPFAM" id="SSF56349">
    <property type="entry name" value="DNA breaking-rejoining enzymes"/>
    <property type="match status" value="1"/>
</dbReference>
<accession>A0A1S8TFL4</accession>
<dbReference type="GO" id="GO:0015074">
    <property type="term" value="P:DNA integration"/>
    <property type="evidence" value="ECO:0007669"/>
    <property type="project" value="InterPro"/>
</dbReference>
<keyword evidence="1" id="KW-0238">DNA-binding</keyword>
<keyword evidence="2" id="KW-0233">DNA recombination</keyword>
<dbReference type="GO" id="GO:0006310">
    <property type="term" value="P:DNA recombination"/>
    <property type="evidence" value="ECO:0007669"/>
    <property type="project" value="UniProtKB-KW"/>
</dbReference>
<dbReference type="Gene3D" id="1.10.150.130">
    <property type="match status" value="1"/>
</dbReference>
<evidence type="ECO:0000313" key="4">
    <source>
        <dbReference type="Proteomes" id="UP000190890"/>
    </source>
</evidence>
<dbReference type="Proteomes" id="UP000190890">
    <property type="component" value="Unassembled WGS sequence"/>
</dbReference>
<dbReference type="GO" id="GO:0003677">
    <property type="term" value="F:DNA binding"/>
    <property type="evidence" value="ECO:0007669"/>
    <property type="project" value="UniProtKB-KW"/>
</dbReference>
<sequence>MEFKVKEIRYHKRIGNRVERIPAAIIVVEDSKTGNQSPHVITHFLYKTYHKNAGSINTELAPARNIVQFLNYILMKKETDNAFDDVKGLTDLNINHANSYLEYCVEEKKNLNNTLEIKEMYLSEFYKYLDDEKILKESPTFIPNITTTYKGYTRTSYRLDFMYRKTDEKFLYRKIKRKDMVPKNYMNNYNRQEIRLKYIYEFLLIALKEKPEISFAVALQIFAGLRMGEVVNLMKSSLLSQNNKKYGEDGLIILVRDNQDILFPRLKNLATVAVKKPRDQACLSNKLLSYCYKNHINNIIPKLQKGNKSDILFFDIDGNAMSGDTYENRFNELKDIYKGYLLGTNGRYEDYREFSETRWGTHICRGIFTNFCHDAGFSVEQTAILRGDSNTHSMSSYFDVLSATYNISKAINIIMPHIENDEFSVFSSDYKKIITY</sequence>
<dbReference type="EMBL" id="LZZM01000173">
    <property type="protein sequence ID" value="OOM76466.1"/>
    <property type="molecule type" value="Genomic_DNA"/>
</dbReference>
<dbReference type="InterPro" id="IPR011010">
    <property type="entry name" value="DNA_brk_join_enz"/>
</dbReference>
<comment type="caution">
    <text evidence="3">The sequence shown here is derived from an EMBL/GenBank/DDBJ whole genome shotgun (WGS) entry which is preliminary data.</text>
</comment>
<evidence type="ECO:0000256" key="2">
    <source>
        <dbReference type="ARBA" id="ARBA00023172"/>
    </source>
</evidence>
<dbReference type="RefSeq" id="WP_077847797.1">
    <property type="nucleotide sequence ID" value="NZ_LZZM01000173.1"/>
</dbReference>
<protein>
    <recommendedName>
        <fullName evidence="5">Phage integrase family protein</fullName>
    </recommendedName>
</protein>
<dbReference type="STRING" id="29367.CLPUN_26980"/>
<dbReference type="Gene3D" id="1.10.443.10">
    <property type="entry name" value="Intergrase catalytic core"/>
    <property type="match status" value="1"/>
</dbReference>
<dbReference type="AlphaFoldDB" id="A0A1S8TFL4"/>
<reference evidence="3 4" key="1">
    <citation type="submission" date="2016-05" db="EMBL/GenBank/DDBJ databases">
        <title>Microbial solvent formation.</title>
        <authorList>
            <person name="Poehlein A."/>
            <person name="Montoya Solano J.D."/>
            <person name="Flitsch S."/>
            <person name="Krabben P."/>
            <person name="Duerre P."/>
            <person name="Daniel R."/>
        </authorList>
    </citation>
    <scope>NUCLEOTIDE SEQUENCE [LARGE SCALE GENOMIC DNA]</scope>
    <source>
        <strain evidence="3 4">DSM 2619</strain>
    </source>
</reference>